<reference evidence="1 2" key="1">
    <citation type="journal article" date="2011" name="Stand. Genomic Sci.">
        <title>Non-contiguous finished genome sequence and contextual data of the filamentous soil bacterium Ktedonobacter racemifer type strain (SOSP1-21).</title>
        <authorList>
            <person name="Chang Y.J."/>
            <person name="Land M."/>
            <person name="Hauser L."/>
            <person name="Chertkov O."/>
            <person name="Del Rio T.G."/>
            <person name="Nolan M."/>
            <person name="Copeland A."/>
            <person name="Tice H."/>
            <person name="Cheng J.F."/>
            <person name="Lucas S."/>
            <person name="Han C."/>
            <person name="Goodwin L."/>
            <person name="Pitluck S."/>
            <person name="Ivanova N."/>
            <person name="Ovchinikova G."/>
            <person name="Pati A."/>
            <person name="Chen A."/>
            <person name="Palaniappan K."/>
            <person name="Mavromatis K."/>
            <person name="Liolios K."/>
            <person name="Brettin T."/>
            <person name="Fiebig A."/>
            <person name="Rohde M."/>
            <person name="Abt B."/>
            <person name="Goker M."/>
            <person name="Detter J.C."/>
            <person name="Woyke T."/>
            <person name="Bristow J."/>
            <person name="Eisen J.A."/>
            <person name="Markowitz V."/>
            <person name="Hugenholtz P."/>
            <person name="Kyrpides N.C."/>
            <person name="Klenk H.P."/>
            <person name="Lapidus A."/>
        </authorList>
    </citation>
    <scope>NUCLEOTIDE SEQUENCE [LARGE SCALE GENOMIC DNA]</scope>
    <source>
        <strain evidence="2">DSM 44963</strain>
    </source>
</reference>
<dbReference type="EMBL" id="ADVG01000003">
    <property type="protein sequence ID" value="EFH83685.1"/>
    <property type="molecule type" value="Genomic_DNA"/>
</dbReference>
<proteinExistence type="predicted"/>
<dbReference type="RefSeq" id="WP_007914551.1">
    <property type="nucleotide sequence ID" value="NZ_ADVG01000003.1"/>
</dbReference>
<accession>D6TTD4</accession>
<dbReference type="STRING" id="485913.Krac_4680"/>
<dbReference type="InParanoid" id="D6TTD4"/>
<dbReference type="OrthoDB" id="9814791at2"/>
<dbReference type="AlphaFoldDB" id="D6TTD4"/>
<organism evidence="1 2">
    <name type="scientific">Ktedonobacter racemifer DSM 44963</name>
    <dbReference type="NCBI Taxonomy" id="485913"/>
    <lineage>
        <taxon>Bacteria</taxon>
        <taxon>Bacillati</taxon>
        <taxon>Chloroflexota</taxon>
        <taxon>Ktedonobacteria</taxon>
        <taxon>Ktedonobacterales</taxon>
        <taxon>Ktedonobacteraceae</taxon>
        <taxon>Ktedonobacter</taxon>
    </lineage>
</organism>
<keyword evidence="2" id="KW-1185">Reference proteome</keyword>
<evidence type="ECO:0000313" key="1">
    <source>
        <dbReference type="EMBL" id="EFH83685.1"/>
    </source>
</evidence>
<comment type="caution">
    <text evidence="1">The sequence shown here is derived from an EMBL/GenBank/DDBJ whole genome shotgun (WGS) entry which is preliminary data.</text>
</comment>
<name>D6TTD4_KTERA</name>
<evidence type="ECO:0000313" key="2">
    <source>
        <dbReference type="Proteomes" id="UP000004508"/>
    </source>
</evidence>
<evidence type="ECO:0008006" key="3">
    <source>
        <dbReference type="Google" id="ProtNLM"/>
    </source>
</evidence>
<dbReference type="Proteomes" id="UP000004508">
    <property type="component" value="Unassembled WGS sequence"/>
</dbReference>
<gene>
    <name evidence="1" type="ORF">Krac_4680</name>
</gene>
<dbReference type="eggNOG" id="ENOG5032TID">
    <property type="taxonomic scope" value="Bacteria"/>
</dbReference>
<protein>
    <recommendedName>
        <fullName evidence="3">DUF1579 domain-containing protein</fullName>
    </recommendedName>
</protein>
<sequence>MSGVTDFDFLLGSWNIRNLRRTNPFAPEKEGVWEEFSASSTSAKQLDGRVRVEQYEATLPNGELVQGMTIRAFDQETQQWSIVWLDNRNSPDFRPLLGHFEQGVGLFYQVIESPLDGKPVHIRFIWDQITEEGARWQQAFSFDGGQTWDTNWTMDHQRQ</sequence>